<dbReference type="EMBL" id="JAPMOS010000024">
    <property type="protein sequence ID" value="KAJ4458899.1"/>
    <property type="molecule type" value="Genomic_DNA"/>
</dbReference>
<feature type="region of interest" description="Disordered" evidence="1">
    <location>
        <begin position="63"/>
        <end position="136"/>
    </location>
</feature>
<organism evidence="2 3">
    <name type="scientific">Paratrimastix pyriformis</name>
    <dbReference type="NCBI Taxonomy" id="342808"/>
    <lineage>
        <taxon>Eukaryota</taxon>
        <taxon>Metamonada</taxon>
        <taxon>Preaxostyla</taxon>
        <taxon>Paratrimastigidae</taxon>
        <taxon>Paratrimastix</taxon>
    </lineage>
</organism>
<protein>
    <submittedName>
        <fullName evidence="2">Uncharacterized protein</fullName>
    </submittedName>
</protein>
<evidence type="ECO:0000313" key="2">
    <source>
        <dbReference type="EMBL" id="KAJ4458899.1"/>
    </source>
</evidence>
<gene>
    <name evidence="2" type="ORF">PAPYR_5167</name>
</gene>
<evidence type="ECO:0000313" key="3">
    <source>
        <dbReference type="Proteomes" id="UP001141327"/>
    </source>
</evidence>
<comment type="caution">
    <text evidence="2">The sequence shown here is derived from an EMBL/GenBank/DDBJ whole genome shotgun (WGS) entry which is preliminary data.</text>
</comment>
<feature type="compositionally biased region" description="Low complexity" evidence="1">
    <location>
        <begin position="89"/>
        <end position="98"/>
    </location>
</feature>
<dbReference type="Proteomes" id="UP001141327">
    <property type="component" value="Unassembled WGS sequence"/>
</dbReference>
<sequence length="412" mass="44201">MTLSRKMICMWSLETWQCIMAFRTYINDDFRQVSVAKCTPPPPQFIFAPPPVVSISLPVPTPQVHKIAHRRKSPQPPDPPPASVPPPVAVAVPANSNPTVSSAEAGATMTAPSPIPDVSRTPSASAMSTPSSSPGTVHLHVHQEQADGIIPLPLDSPAPARATRRDLSHPGEALLHSRNYTGLPVLKKCLQPYCLFATNKCNVLTWRLGGDQRATYTAPEPLGSVLVTPDGTRVYAGAANRPVLYCWDVESKEQLAAVTLPVGPSGAPPSATDPPRQPTHLCVLRPVWIGPTRRKTQLRPGLPCLAVACTWSNRVWVCDCMGAVLHDIAPPPESAPSPMHICSLACIPKRKAVYVGLQDGRVMTGATSASPPPLLLLLVEQAKLPPNHHQHPPLLPPHPPTGLFTPRIFESG</sequence>
<reference evidence="2" key="1">
    <citation type="journal article" date="2022" name="bioRxiv">
        <title>Genomics of Preaxostyla Flagellates Illuminates Evolutionary Transitions and the Path Towards Mitochondrial Loss.</title>
        <authorList>
            <person name="Novak L.V.F."/>
            <person name="Treitli S.C."/>
            <person name="Pyrih J."/>
            <person name="Halakuc P."/>
            <person name="Pipaliya S.V."/>
            <person name="Vacek V."/>
            <person name="Brzon O."/>
            <person name="Soukal P."/>
            <person name="Eme L."/>
            <person name="Dacks J.B."/>
            <person name="Karnkowska A."/>
            <person name="Elias M."/>
            <person name="Hampl V."/>
        </authorList>
    </citation>
    <scope>NUCLEOTIDE SEQUENCE</scope>
    <source>
        <strain evidence="2">RCP-MX</strain>
    </source>
</reference>
<evidence type="ECO:0000256" key="1">
    <source>
        <dbReference type="SAM" id="MobiDB-lite"/>
    </source>
</evidence>
<feature type="compositionally biased region" description="Pro residues" evidence="1">
    <location>
        <begin position="74"/>
        <end position="88"/>
    </location>
</feature>
<accession>A0ABQ8UNK7</accession>
<keyword evidence="3" id="KW-1185">Reference proteome</keyword>
<name>A0ABQ8UNK7_9EUKA</name>
<dbReference type="InterPro" id="IPR011044">
    <property type="entry name" value="Quino_amine_DH_bsu"/>
</dbReference>
<feature type="compositionally biased region" description="Low complexity" evidence="1">
    <location>
        <begin position="119"/>
        <end position="134"/>
    </location>
</feature>
<dbReference type="SUPFAM" id="SSF50969">
    <property type="entry name" value="YVTN repeat-like/Quinoprotein amine dehydrogenase"/>
    <property type="match status" value="1"/>
</dbReference>
<proteinExistence type="predicted"/>